<keyword evidence="2" id="KW-1133">Transmembrane helix</keyword>
<keyword evidence="2" id="KW-0812">Transmembrane</keyword>
<name>A0A4R2NMH6_RHOAD</name>
<dbReference type="EMBL" id="SLXL01000006">
    <property type="protein sequence ID" value="TCP22444.1"/>
    <property type="molecule type" value="Genomic_DNA"/>
</dbReference>
<protein>
    <submittedName>
        <fullName evidence="3">Uncharacterized protein</fullName>
    </submittedName>
</protein>
<comment type="caution">
    <text evidence="3">The sequence shown here is derived from an EMBL/GenBank/DDBJ whole genome shotgun (WGS) entry which is preliminary data.</text>
</comment>
<organism evidence="3 4">
    <name type="scientific">Rhodovulum adriaticum</name>
    <name type="common">Rhodopseudomonas adriatica</name>
    <dbReference type="NCBI Taxonomy" id="35804"/>
    <lineage>
        <taxon>Bacteria</taxon>
        <taxon>Pseudomonadati</taxon>
        <taxon>Pseudomonadota</taxon>
        <taxon>Alphaproteobacteria</taxon>
        <taxon>Rhodobacterales</taxon>
        <taxon>Paracoccaceae</taxon>
        <taxon>Rhodovulum</taxon>
    </lineage>
</organism>
<reference evidence="3 4" key="1">
    <citation type="submission" date="2019-03" db="EMBL/GenBank/DDBJ databases">
        <title>Genomic Encyclopedia of Type Strains, Phase IV (KMG-IV): sequencing the most valuable type-strain genomes for metagenomic binning, comparative biology and taxonomic classification.</title>
        <authorList>
            <person name="Goeker M."/>
        </authorList>
    </citation>
    <scope>NUCLEOTIDE SEQUENCE [LARGE SCALE GENOMIC DNA]</scope>
    <source>
        <strain evidence="3 4">DSM 2781</strain>
    </source>
</reference>
<evidence type="ECO:0000256" key="2">
    <source>
        <dbReference type="SAM" id="Phobius"/>
    </source>
</evidence>
<keyword evidence="1" id="KW-0175">Coiled coil</keyword>
<keyword evidence="2" id="KW-0472">Membrane</keyword>
<feature type="coiled-coil region" evidence="1">
    <location>
        <begin position="104"/>
        <end position="160"/>
    </location>
</feature>
<sequence length="212" mass="23759">MRIYGEEAISRYTSASSRNLLLFSGALIVVTRFNLTVDTANVLGVGIKGLTEKDFFIVSLVVLLVLLVSHVVHWWADYVSYSKWFGQRVVPRGTLMGMSSPADNEHVVERLNDITQKLQAAYEEASTHLLHCDNTSSNKKSQLEENLREISSTIGKIDRELVRSGEIFDLIGPGFSKMKWTSRFVVFFWYLSFPVAASGIAAFSVLEKICLS</sequence>
<feature type="transmembrane region" description="Helical" evidence="2">
    <location>
        <begin position="184"/>
        <end position="206"/>
    </location>
</feature>
<accession>A0A4R2NMH6</accession>
<dbReference type="RefSeq" id="WP_132603106.1">
    <property type="nucleotide sequence ID" value="NZ_NRRP01000019.1"/>
</dbReference>
<evidence type="ECO:0000256" key="1">
    <source>
        <dbReference type="SAM" id="Coils"/>
    </source>
</evidence>
<dbReference type="AlphaFoldDB" id="A0A4R2NMH6"/>
<evidence type="ECO:0000313" key="4">
    <source>
        <dbReference type="Proteomes" id="UP000295733"/>
    </source>
</evidence>
<keyword evidence="4" id="KW-1185">Reference proteome</keyword>
<proteinExistence type="predicted"/>
<dbReference type="Proteomes" id="UP000295733">
    <property type="component" value="Unassembled WGS sequence"/>
</dbReference>
<feature type="transmembrane region" description="Helical" evidence="2">
    <location>
        <begin position="20"/>
        <end position="35"/>
    </location>
</feature>
<feature type="transmembrane region" description="Helical" evidence="2">
    <location>
        <begin position="55"/>
        <end position="76"/>
    </location>
</feature>
<evidence type="ECO:0000313" key="3">
    <source>
        <dbReference type="EMBL" id="TCP22444.1"/>
    </source>
</evidence>
<dbReference type="OrthoDB" id="9968652at2"/>
<gene>
    <name evidence="3" type="ORF">EV656_10630</name>
</gene>